<evidence type="ECO:0000256" key="1">
    <source>
        <dbReference type="SAM" id="MobiDB-lite"/>
    </source>
</evidence>
<name>A0A084G4L8_PSEDA</name>
<dbReference type="Proteomes" id="UP000028545">
    <property type="component" value="Unassembled WGS sequence"/>
</dbReference>
<dbReference type="GeneID" id="27725212"/>
<dbReference type="KEGG" id="sapo:SAPIO_CDS6140"/>
<comment type="caution">
    <text evidence="3">The sequence shown here is derived from an EMBL/GenBank/DDBJ whole genome shotgun (WGS) entry which is preliminary data.</text>
</comment>
<evidence type="ECO:0000256" key="2">
    <source>
        <dbReference type="SAM" id="SignalP"/>
    </source>
</evidence>
<dbReference type="HOGENOM" id="CLU_2250863_0_0_1"/>
<gene>
    <name evidence="3" type="ORF">SAPIO_CDS6140</name>
</gene>
<evidence type="ECO:0000313" key="3">
    <source>
        <dbReference type="EMBL" id="KEZ42280.1"/>
    </source>
</evidence>
<evidence type="ECO:0000313" key="4">
    <source>
        <dbReference type="Proteomes" id="UP000028545"/>
    </source>
</evidence>
<dbReference type="AlphaFoldDB" id="A0A084G4L8"/>
<feature type="region of interest" description="Disordered" evidence="1">
    <location>
        <begin position="80"/>
        <end position="110"/>
    </location>
</feature>
<feature type="chain" id="PRO_5001775203" evidence="2">
    <location>
        <begin position="21"/>
        <end position="110"/>
    </location>
</feature>
<accession>A0A084G4L8</accession>
<keyword evidence="2" id="KW-0732">Signal</keyword>
<protein>
    <submittedName>
        <fullName evidence="3">Uncharacterized protein</fullName>
    </submittedName>
</protein>
<dbReference type="RefSeq" id="XP_016642079.1">
    <property type="nucleotide sequence ID" value="XM_016788322.1"/>
</dbReference>
<sequence>MRSTAFISAVTAALLGFSMASPAIMHPRFDENHGITVLVCDAPANLATCKRDCDCPGDSLQPDCGHPVCHDNCRCREATPPPPYSPPPPPYKPPTPPPPPSPPKPKAPGA</sequence>
<feature type="signal peptide" evidence="2">
    <location>
        <begin position="1"/>
        <end position="20"/>
    </location>
</feature>
<proteinExistence type="predicted"/>
<dbReference type="OrthoDB" id="5425452at2759"/>
<organism evidence="3 4">
    <name type="scientific">Pseudallescheria apiosperma</name>
    <name type="common">Scedosporium apiospermum</name>
    <dbReference type="NCBI Taxonomy" id="563466"/>
    <lineage>
        <taxon>Eukaryota</taxon>
        <taxon>Fungi</taxon>
        <taxon>Dikarya</taxon>
        <taxon>Ascomycota</taxon>
        <taxon>Pezizomycotina</taxon>
        <taxon>Sordariomycetes</taxon>
        <taxon>Hypocreomycetidae</taxon>
        <taxon>Microascales</taxon>
        <taxon>Microascaceae</taxon>
        <taxon>Scedosporium</taxon>
    </lineage>
</organism>
<reference evidence="3 4" key="1">
    <citation type="journal article" date="2014" name="Genome Announc.">
        <title>Draft genome sequence of the pathogenic fungus Scedosporium apiospermum.</title>
        <authorList>
            <person name="Vandeputte P."/>
            <person name="Ghamrawi S."/>
            <person name="Rechenmann M."/>
            <person name="Iltis A."/>
            <person name="Giraud S."/>
            <person name="Fleury M."/>
            <person name="Thornton C."/>
            <person name="Delhaes L."/>
            <person name="Meyer W."/>
            <person name="Papon N."/>
            <person name="Bouchara J.P."/>
        </authorList>
    </citation>
    <scope>NUCLEOTIDE SEQUENCE [LARGE SCALE GENOMIC DNA]</scope>
    <source>
        <strain evidence="3 4">IHEM 14462</strain>
    </source>
</reference>
<keyword evidence="4" id="KW-1185">Reference proteome</keyword>
<dbReference type="VEuPathDB" id="FungiDB:SAPIO_CDS6140"/>
<dbReference type="EMBL" id="JOWA01000100">
    <property type="protein sequence ID" value="KEZ42280.1"/>
    <property type="molecule type" value="Genomic_DNA"/>
</dbReference>